<organism evidence="4 5">
    <name type="scientific">Pilibacter termitis</name>
    <dbReference type="NCBI Taxonomy" id="263852"/>
    <lineage>
        <taxon>Bacteria</taxon>
        <taxon>Bacillati</taxon>
        <taxon>Bacillota</taxon>
        <taxon>Bacilli</taxon>
        <taxon>Lactobacillales</taxon>
        <taxon>Enterococcaceae</taxon>
        <taxon>Pilibacter</taxon>
    </lineage>
</organism>
<evidence type="ECO:0000256" key="1">
    <source>
        <dbReference type="ARBA" id="ARBA00022679"/>
    </source>
</evidence>
<gene>
    <name evidence="4" type="ORF">SAMN02745116_00248</name>
</gene>
<feature type="domain" description="Glycosyltransferase subfamily 4-like N-terminal" evidence="3">
    <location>
        <begin position="46"/>
        <end position="139"/>
    </location>
</feature>
<accession>A0A1T4KGT9</accession>
<dbReference type="InterPro" id="IPR028098">
    <property type="entry name" value="Glyco_trans_4-like_N"/>
</dbReference>
<dbReference type="Gene3D" id="3.40.50.2000">
    <property type="entry name" value="Glycogen Phosphorylase B"/>
    <property type="match status" value="2"/>
</dbReference>
<dbReference type="Pfam" id="PF13439">
    <property type="entry name" value="Glyco_transf_4"/>
    <property type="match status" value="1"/>
</dbReference>
<evidence type="ECO:0000259" key="3">
    <source>
        <dbReference type="Pfam" id="PF13439"/>
    </source>
</evidence>
<dbReference type="RefSeq" id="WP_078806221.1">
    <property type="nucleotide sequence ID" value="NZ_FUXI01000002.1"/>
</dbReference>
<dbReference type="SUPFAM" id="SSF53756">
    <property type="entry name" value="UDP-Glycosyltransferase/glycogen phosphorylase"/>
    <property type="match status" value="1"/>
</dbReference>
<dbReference type="OrthoDB" id="9802525at2"/>
<dbReference type="InterPro" id="IPR001296">
    <property type="entry name" value="Glyco_trans_1"/>
</dbReference>
<keyword evidence="5" id="KW-1185">Reference proteome</keyword>
<dbReference type="CDD" id="cd03801">
    <property type="entry name" value="GT4_PimA-like"/>
    <property type="match status" value="1"/>
</dbReference>
<keyword evidence="1 4" id="KW-0808">Transferase</keyword>
<keyword evidence="4" id="KW-0328">Glycosyltransferase</keyword>
<dbReference type="PANTHER" id="PTHR46401:SF2">
    <property type="entry name" value="GLYCOSYLTRANSFERASE WBBK-RELATED"/>
    <property type="match status" value="1"/>
</dbReference>
<dbReference type="AlphaFoldDB" id="A0A1T4KGT9"/>
<evidence type="ECO:0000313" key="4">
    <source>
        <dbReference type="EMBL" id="SJZ41611.1"/>
    </source>
</evidence>
<feature type="domain" description="Glycosyl transferase family 1" evidence="2">
    <location>
        <begin position="154"/>
        <end position="272"/>
    </location>
</feature>
<dbReference type="PANTHER" id="PTHR46401">
    <property type="entry name" value="GLYCOSYLTRANSFERASE WBBK-RELATED"/>
    <property type="match status" value="1"/>
</dbReference>
<dbReference type="Pfam" id="PF00534">
    <property type="entry name" value="Glycos_transf_1"/>
    <property type="match status" value="1"/>
</dbReference>
<evidence type="ECO:0000313" key="5">
    <source>
        <dbReference type="Proteomes" id="UP000190328"/>
    </source>
</evidence>
<dbReference type="GO" id="GO:0016757">
    <property type="term" value="F:glycosyltransferase activity"/>
    <property type="evidence" value="ECO:0007669"/>
    <property type="project" value="UniProtKB-KW"/>
</dbReference>
<proteinExistence type="predicted"/>
<reference evidence="4 5" key="1">
    <citation type="submission" date="2017-02" db="EMBL/GenBank/DDBJ databases">
        <authorList>
            <person name="Peterson S.W."/>
        </authorList>
    </citation>
    <scope>NUCLEOTIDE SEQUENCE [LARGE SCALE GENOMIC DNA]</scope>
    <source>
        <strain evidence="4 5">ATCC BAA-1030</strain>
    </source>
</reference>
<evidence type="ECO:0000259" key="2">
    <source>
        <dbReference type="Pfam" id="PF00534"/>
    </source>
</evidence>
<dbReference type="GO" id="GO:0009103">
    <property type="term" value="P:lipopolysaccharide biosynthetic process"/>
    <property type="evidence" value="ECO:0007669"/>
    <property type="project" value="TreeGrafter"/>
</dbReference>
<dbReference type="STRING" id="263852.SAMN02745116_00248"/>
<sequence length="347" mass="40203">MIKINMLSSAEKIAGQGVGSAYLELIRLLTNGASNELEITTNKITRADITHYHTVDFLHYLSTFFKKLTGKQIGYVHFIPDTLDGSIELPILFQRIFQKYVVSFYKRMNHLIVVNPDFIDRLVRLGIPREKISYIPNFVAKETWYELSSEEKLNFRKEKSLPENRFTIMGAGQIQKRKGLDDFIQLAKDNPNIQFVWAGGFSFGKITSGYEEYQRVLDNPPENLIFTGIITREEMMKYYNACDIFLLPSYNELFPMSILEAASCGAPIMLRDLELYHNILMGKYIPAQDILEMQSQLNIYANNPEKLGFWKERSKEISQEYSEEALLKTWLSFYHGQIEKKKNAVLP</sequence>
<protein>
    <submittedName>
        <fullName evidence="4">1,2-diacylglycerol-3-alpha-glucose alpha-1,2-galactosyltransferase</fullName>
    </submittedName>
</protein>
<dbReference type="Proteomes" id="UP000190328">
    <property type="component" value="Unassembled WGS sequence"/>
</dbReference>
<dbReference type="EMBL" id="FUXI01000002">
    <property type="protein sequence ID" value="SJZ41611.1"/>
    <property type="molecule type" value="Genomic_DNA"/>
</dbReference>
<name>A0A1T4KGT9_9ENTE</name>